<name>A0ABX8H4N9_9BACT</name>
<sequence>MLQRFIFISLMICFFSYITVPTEIIPKDSQREISFTYSIPKEYSHYYRVKFHIELYNNYIYQDEEEGYIDTKNSTIIHYSRDILIEESTGYFTIDELPNDDYIMHIYWSIWEEGARASKVFFVSEDVALIVDGRIQYEVNEEGFIHPRSTYAQKRQDTLQGIKNAVFNV</sequence>
<keyword evidence="2" id="KW-1185">Reference proteome</keyword>
<proteinExistence type="predicted"/>
<evidence type="ECO:0000313" key="1">
    <source>
        <dbReference type="EMBL" id="QWG10785.1"/>
    </source>
</evidence>
<keyword evidence="1" id="KW-0614">Plasmid</keyword>
<organism evidence="1 2">
    <name type="scientific">Flammeovirga kamogawensis</name>
    <dbReference type="NCBI Taxonomy" id="373891"/>
    <lineage>
        <taxon>Bacteria</taxon>
        <taxon>Pseudomonadati</taxon>
        <taxon>Bacteroidota</taxon>
        <taxon>Cytophagia</taxon>
        <taxon>Cytophagales</taxon>
        <taxon>Flammeovirgaceae</taxon>
        <taxon>Flammeovirga</taxon>
    </lineage>
</organism>
<reference evidence="1 2" key="1">
    <citation type="submission" date="2021-05" db="EMBL/GenBank/DDBJ databases">
        <title>Comparative genomic studies on the polysaccharide-degrading batcterial strains of the Flammeovirga genus.</title>
        <authorList>
            <person name="Zewei F."/>
            <person name="Zheng Z."/>
            <person name="Yu L."/>
            <person name="Ruyue G."/>
            <person name="Yanhong M."/>
            <person name="Yuanyuan C."/>
            <person name="Jingyan G."/>
            <person name="Wenjun H."/>
        </authorList>
    </citation>
    <scope>NUCLEOTIDE SEQUENCE [LARGE SCALE GENOMIC DNA]</scope>
    <source>
        <strain evidence="1 2">YS10</strain>
        <plasmid evidence="1 2">p2</plasmid>
    </source>
</reference>
<accession>A0ABX8H4N9</accession>
<evidence type="ECO:0000313" key="2">
    <source>
        <dbReference type="Proteomes" id="UP000682802"/>
    </source>
</evidence>
<evidence type="ECO:0008006" key="3">
    <source>
        <dbReference type="Google" id="ProtNLM"/>
    </source>
</evidence>
<gene>
    <name evidence="1" type="ORF">KM029_26625</name>
</gene>
<dbReference type="Proteomes" id="UP000682802">
    <property type="component" value="Plasmid p2"/>
</dbReference>
<dbReference type="EMBL" id="CP076131">
    <property type="protein sequence ID" value="QWG10785.1"/>
    <property type="molecule type" value="Genomic_DNA"/>
</dbReference>
<protein>
    <recommendedName>
        <fullName evidence="3">Carboxypeptidase regulatory-like domain-containing protein</fullName>
    </recommendedName>
</protein>
<dbReference type="RefSeq" id="WP_144077385.1">
    <property type="nucleotide sequence ID" value="NZ_CP076131.1"/>
</dbReference>
<geneLocation type="plasmid" evidence="1 2">
    <name>p2</name>
</geneLocation>